<dbReference type="AlphaFoldDB" id="A0A6J7LLN3"/>
<evidence type="ECO:0000313" key="1">
    <source>
        <dbReference type="EMBL" id="CAB4968142.1"/>
    </source>
</evidence>
<protein>
    <submittedName>
        <fullName evidence="1">Unannotated protein</fullName>
    </submittedName>
</protein>
<organism evidence="1">
    <name type="scientific">freshwater metagenome</name>
    <dbReference type="NCBI Taxonomy" id="449393"/>
    <lineage>
        <taxon>unclassified sequences</taxon>
        <taxon>metagenomes</taxon>
        <taxon>ecological metagenomes</taxon>
    </lineage>
</organism>
<name>A0A6J7LLN3_9ZZZZ</name>
<sequence length="98" mass="11090">MVQANGLVWSQKTGQLDGLRFNDGDVTITELDRSALDTPLSSQARNVTALTLMRTRWRRVHTGFPRTRQRLTRPPIRPPTAAGEVRMVEDEMNPYVIG</sequence>
<accession>A0A6J7LLN3</accession>
<reference evidence="1" key="1">
    <citation type="submission" date="2020-05" db="EMBL/GenBank/DDBJ databases">
        <authorList>
            <person name="Chiriac C."/>
            <person name="Salcher M."/>
            <person name="Ghai R."/>
            <person name="Kavagutti S V."/>
        </authorList>
    </citation>
    <scope>NUCLEOTIDE SEQUENCE</scope>
</reference>
<proteinExistence type="predicted"/>
<dbReference type="EMBL" id="CAFBNE010000153">
    <property type="protein sequence ID" value="CAB4968142.1"/>
    <property type="molecule type" value="Genomic_DNA"/>
</dbReference>
<gene>
    <name evidence="1" type="ORF">UFOPK3772_03074</name>
</gene>